<dbReference type="SMART" id="SM00304">
    <property type="entry name" value="HAMP"/>
    <property type="match status" value="2"/>
</dbReference>
<evidence type="ECO:0000259" key="10">
    <source>
        <dbReference type="PROSITE" id="PS50885"/>
    </source>
</evidence>
<evidence type="ECO:0000256" key="7">
    <source>
        <dbReference type="SAM" id="MobiDB-lite"/>
    </source>
</evidence>
<protein>
    <submittedName>
        <fullName evidence="11">Methyl-accepting chemotaxis protein</fullName>
    </submittedName>
</protein>
<dbReference type="Gene3D" id="1.10.287.950">
    <property type="entry name" value="Methyl-accepting chemotaxis protein"/>
    <property type="match status" value="1"/>
</dbReference>
<accession>A0AAU7DXA5</accession>
<evidence type="ECO:0000256" key="2">
    <source>
        <dbReference type="ARBA" id="ARBA00022989"/>
    </source>
</evidence>
<feature type="region of interest" description="Disordered" evidence="7">
    <location>
        <begin position="1"/>
        <end position="30"/>
    </location>
</feature>
<feature type="domain" description="Methyl-accepting transducer" evidence="9">
    <location>
        <begin position="312"/>
        <end position="534"/>
    </location>
</feature>
<feature type="domain" description="HAMP" evidence="10">
    <location>
        <begin position="241"/>
        <end position="293"/>
    </location>
</feature>
<keyword evidence="6" id="KW-0175">Coiled coil</keyword>
<dbReference type="GO" id="GO:0016020">
    <property type="term" value="C:membrane"/>
    <property type="evidence" value="ECO:0007669"/>
    <property type="project" value="InterPro"/>
</dbReference>
<keyword evidence="8" id="KW-0472">Membrane</keyword>
<feature type="transmembrane region" description="Helical" evidence="8">
    <location>
        <begin position="44"/>
        <end position="63"/>
    </location>
</feature>
<dbReference type="CDD" id="cd06225">
    <property type="entry name" value="HAMP"/>
    <property type="match status" value="1"/>
</dbReference>
<comment type="similarity">
    <text evidence="4">Belongs to the methyl-accepting chemotaxis (MCP) protein family.</text>
</comment>
<evidence type="ECO:0000256" key="5">
    <source>
        <dbReference type="PROSITE-ProRule" id="PRU00284"/>
    </source>
</evidence>
<dbReference type="AlphaFoldDB" id="A0AAU7DXA5"/>
<feature type="transmembrane region" description="Helical" evidence="8">
    <location>
        <begin position="217"/>
        <end position="240"/>
    </location>
</feature>
<dbReference type="InterPro" id="IPR004090">
    <property type="entry name" value="Chemotax_Me-accpt_rcpt"/>
</dbReference>
<evidence type="ECO:0000256" key="3">
    <source>
        <dbReference type="ARBA" id="ARBA00023224"/>
    </source>
</evidence>
<keyword evidence="3 5" id="KW-0807">Transducer</keyword>
<evidence type="ECO:0000256" key="8">
    <source>
        <dbReference type="SAM" id="Phobius"/>
    </source>
</evidence>
<evidence type="ECO:0000256" key="4">
    <source>
        <dbReference type="ARBA" id="ARBA00029447"/>
    </source>
</evidence>
<dbReference type="PRINTS" id="PR00260">
    <property type="entry name" value="CHEMTRNSDUCR"/>
</dbReference>
<proteinExistence type="inferred from homology"/>
<dbReference type="InterPro" id="IPR003660">
    <property type="entry name" value="HAMP_dom"/>
</dbReference>
<sequence>MTSTIDEQRLAAPAPDYSSGSGPARPPVQPKASFINRAKIRTKLLLNSIVGAVTALAITGFALSTLNTVQSSTEDLERGITEVIHSFTSLTTDIWALRLDVALTFAEDSVEINTAKIAEIESEFLDVYSSFAAFKETYQIDLNSDLKGALEQYEDAVRNVFLPTVLTGDITAAEQTRADTVTPAAEELLVIVGSINEHTNTEAARIAADSGSAVQKAFVATIVIAGIGITLTVMLSMFIASRIRRNIGVLNDSIEALSQGDLTATPHVTTQDELGDMAEQLKIAQHSLREMLRGVTQTADAAVHKSEILSAASSQVAASSAETSAQAAVVATAAEQVSGNVQTVAAGAEQMSASIREIAQNAQEATAVAQTAATTADSTNITISRLDESSKEIGDVIKTITSIAEQTNLLALNATIEAARAGEAGKGFAVVASEVKDLAAESARAAEDVARRVKAIQSDTDSAIGAIGQISEIISTINNYQLTIASAVEEQTATTNEMSRSAAEAATGSSEIAANINGVAAVVEESTSAIAEMDRTIEQLSSQAQALNRDVRVFKF</sequence>
<dbReference type="PROSITE" id="PS50111">
    <property type="entry name" value="CHEMOTAXIS_TRANSDUC_2"/>
    <property type="match status" value="1"/>
</dbReference>
<dbReference type="Pfam" id="PF00672">
    <property type="entry name" value="HAMP"/>
    <property type="match status" value="1"/>
</dbReference>
<dbReference type="GO" id="GO:0004888">
    <property type="term" value="F:transmembrane signaling receptor activity"/>
    <property type="evidence" value="ECO:0007669"/>
    <property type="project" value="InterPro"/>
</dbReference>
<dbReference type="PANTHER" id="PTHR32089">
    <property type="entry name" value="METHYL-ACCEPTING CHEMOTAXIS PROTEIN MCPB"/>
    <property type="match status" value="1"/>
</dbReference>
<dbReference type="SMART" id="SM00283">
    <property type="entry name" value="MA"/>
    <property type="match status" value="1"/>
</dbReference>
<keyword evidence="1 8" id="KW-0812">Transmembrane</keyword>
<feature type="coiled-coil region" evidence="6">
    <location>
        <begin position="523"/>
        <end position="550"/>
    </location>
</feature>
<dbReference type="GO" id="GO:0007165">
    <property type="term" value="P:signal transduction"/>
    <property type="evidence" value="ECO:0007669"/>
    <property type="project" value="UniProtKB-KW"/>
</dbReference>
<evidence type="ECO:0000259" key="9">
    <source>
        <dbReference type="PROSITE" id="PS50111"/>
    </source>
</evidence>
<evidence type="ECO:0000256" key="1">
    <source>
        <dbReference type="ARBA" id="ARBA00022692"/>
    </source>
</evidence>
<organism evidence="11">
    <name type="scientific">Jonesiaceae bacterium BS-20</name>
    <dbReference type="NCBI Taxonomy" id="3120821"/>
    <lineage>
        <taxon>Bacteria</taxon>
        <taxon>Bacillati</taxon>
        <taxon>Actinomycetota</taxon>
        <taxon>Actinomycetes</taxon>
        <taxon>Micrococcales</taxon>
        <taxon>Jonesiaceae</taxon>
    </lineage>
</organism>
<dbReference type="GO" id="GO:0006935">
    <property type="term" value="P:chemotaxis"/>
    <property type="evidence" value="ECO:0007669"/>
    <property type="project" value="InterPro"/>
</dbReference>
<dbReference type="PANTHER" id="PTHR32089:SF112">
    <property type="entry name" value="LYSOZYME-LIKE PROTEIN-RELATED"/>
    <property type="match status" value="1"/>
</dbReference>
<keyword evidence="2 8" id="KW-1133">Transmembrane helix</keyword>
<reference evidence="11" key="1">
    <citation type="submission" date="2024-02" db="EMBL/GenBank/DDBJ databases">
        <title>Tomenella chthoni gen. nov. sp. nov., a member of the family Jonesiaceae isolated from bat guano.</title>
        <authorList>
            <person name="Miller S.L."/>
            <person name="King J."/>
            <person name="Sankaranarayanan K."/>
            <person name="Lawson P.A."/>
        </authorList>
    </citation>
    <scope>NUCLEOTIDE SEQUENCE</scope>
    <source>
        <strain evidence="11">BS-20</strain>
    </source>
</reference>
<dbReference type="InterPro" id="IPR004089">
    <property type="entry name" value="MCPsignal_dom"/>
</dbReference>
<evidence type="ECO:0000313" key="11">
    <source>
        <dbReference type="EMBL" id="XBH22121.1"/>
    </source>
</evidence>
<dbReference type="PROSITE" id="PS50885">
    <property type="entry name" value="HAMP"/>
    <property type="match status" value="1"/>
</dbReference>
<evidence type="ECO:0000256" key="6">
    <source>
        <dbReference type="SAM" id="Coils"/>
    </source>
</evidence>
<dbReference type="SUPFAM" id="SSF58104">
    <property type="entry name" value="Methyl-accepting chemotaxis protein (MCP) signaling domain"/>
    <property type="match status" value="1"/>
</dbReference>
<dbReference type="Pfam" id="PF00015">
    <property type="entry name" value="MCPsignal"/>
    <property type="match status" value="1"/>
</dbReference>
<name>A0AAU7DXA5_9MICO</name>
<gene>
    <name evidence="11" type="ORF">V5R04_02520</name>
</gene>
<dbReference type="EMBL" id="CP146203">
    <property type="protein sequence ID" value="XBH22121.1"/>
    <property type="molecule type" value="Genomic_DNA"/>
</dbReference>